<proteinExistence type="predicted"/>
<dbReference type="RefSeq" id="WP_265508948.1">
    <property type="nucleotide sequence ID" value="NZ_JAOTBE010000162.1"/>
</dbReference>
<feature type="transmembrane region" description="Helical" evidence="1">
    <location>
        <begin position="7"/>
        <end position="27"/>
    </location>
</feature>
<organism evidence="2 3">
    <name type="scientific">Paracoccus rhizosphaerae</name>
    <dbReference type="NCBI Taxonomy" id="1133347"/>
    <lineage>
        <taxon>Bacteria</taxon>
        <taxon>Pseudomonadati</taxon>
        <taxon>Pseudomonadota</taxon>
        <taxon>Alphaproteobacteria</taxon>
        <taxon>Rhodobacterales</taxon>
        <taxon>Paracoccaceae</taxon>
        <taxon>Paracoccus</taxon>
    </lineage>
</organism>
<evidence type="ECO:0000313" key="2">
    <source>
        <dbReference type="EMBL" id="MFC0202117.1"/>
    </source>
</evidence>
<evidence type="ECO:0000313" key="3">
    <source>
        <dbReference type="Proteomes" id="UP001589795"/>
    </source>
</evidence>
<comment type="caution">
    <text evidence="2">The sequence shown here is derived from an EMBL/GenBank/DDBJ whole genome shotgun (WGS) entry which is preliminary data.</text>
</comment>
<keyword evidence="1" id="KW-0812">Transmembrane</keyword>
<evidence type="ECO:0000256" key="1">
    <source>
        <dbReference type="SAM" id="Phobius"/>
    </source>
</evidence>
<keyword evidence="3" id="KW-1185">Reference proteome</keyword>
<keyword evidence="1" id="KW-1133">Transmembrane helix</keyword>
<protein>
    <submittedName>
        <fullName evidence="2">Uncharacterized protein</fullName>
    </submittedName>
</protein>
<keyword evidence="1" id="KW-0472">Membrane</keyword>
<name>A0ABV6CNW3_9RHOB</name>
<feature type="transmembrane region" description="Helical" evidence="1">
    <location>
        <begin position="33"/>
        <end position="55"/>
    </location>
</feature>
<accession>A0ABV6CNW3</accession>
<reference evidence="2 3" key="1">
    <citation type="submission" date="2024-09" db="EMBL/GenBank/DDBJ databases">
        <authorList>
            <person name="Sun Q."/>
            <person name="Mori K."/>
        </authorList>
    </citation>
    <scope>NUCLEOTIDE SEQUENCE [LARGE SCALE GENOMIC DNA]</scope>
    <source>
        <strain evidence="2 3">CCM 7904</strain>
    </source>
</reference>
<dbReference type="EMBL" id="JBHLWQ010000171">
    <property type="protein sequence ID" value="MFC0202117.1"/>
    <property type="molecule type" value="Genomic_DNA"/>
</dbReference>
<dbReference type="Proteomes" id="UP001589795">
    <property type="component" value="Unassembled WGS sequence"/>
</dbReference>
<sequence length="61" mass="6609">MIAANLAFALVIALGVKVLFLLSGYAFWECLTAYALCGAFSMLALSWATFARAPLHINRQS</sequence>
<gene>
    <name evidence="2" type="ORF">ACFFIZ_17845</name>
</gene>